<sequence length="98" mass="11509">MSFIRREWTSADADDWHKEDWLAIIFSTISYIALVIGTALSFLTITVGFVVLALGIVSAVIMFWIIDPKLKKISNEYEKKQKDYLRQLENIQRWEIEK</sequence>
<feature type="transmembrane region" description="Helical" evidence="1">
    <location>
        <begin position="21"/>
        <end position="43"/>
    </location>
</feature>
<protein>
    <submittedName>
        <fullName evidence="2">Uncharacterized protein</fullName>
    </submittedName>
</protein>
<dbReference type="AlphaFoldDB" id="A0A383DUC0"/>
<accession>A0A383DUC0</accession>
<gene>
    <name evidence="2" type="ORF">METZ01_LOCUS500282</name>
</gene>
<evidence type="ECO:0000313" key="2">
    <source>
        <dbReference type="EMBL" id="SVE47428.1"/>
    </source>
</evidence>
<proteinExistence type="predicted"/>
<feature type="transmembrane region" description="Helical" evidence="1">
    <location>
        <begin position="49"/>
        <end position="66"/>
    </location>
</feature>
<organism evidence="2">
    <name type="scientific">marine metagenome</name>
    <dbReference type="NCBI Taxonomy" id="408172"/>
    <lineage>
        <taxon>unclassified sequences</taxon>
        <taxon>metagenomes</taxon>
        <taxon>ecological metagenomes</taxon>
    </lineage>
</organism>
<name>A0A383DUC0_9ZZZZ</name>
<keyword evidence="1" id="KW-1133">Transmembrane helix</keyword>
<reference evidence="2" key="1">
    <citation type="submission" date="2018-05" db="EMBL/GenBank/DDBJ databases">
        <authorList>
            <person name="Lanie J.A."/>
            <person name="Ng W.-L."/>
            <person name="Kazmierczak K.M."/>
            <person name="Andrzejewski T.M."/>
            <person name="Davidsen T.M."/>
            <person name="Wayne K.J."/>
            <person name="Tettelin H."/>
            <person name="Glass J.I."/>
            <person name="Rusch D."/>
            <person name="Podicherti R."/>
            <person name="Tsui H.-C.T."/>
            <person name="Winkler M.E."/>
        </authorList>
    </citation>
    <scope>NUCLEOTIDE SEQUENCE</scope>
</reference>
<keyword evidence="1" id="KW-0472">Membrane</keyword>
<evidence type="ECO:0000256" key="1">
    <source>
        <dbReference type="SAM" id="Phobius"/>
    </source>
</evidence>
<dbReference type="EMBL" id="UINC01219791">
    <property type="protein sequence ID" value="SVE47428.1"/>
    <property type="molecule type" value="Genomic_DNA"/>
</dbReference>
<keyword evidence="1" id="KW-0812">Transmembrane</keyword>